<evidence type="ECO:0000256" key="2">
    <source>
        <dbReference type="ARBA" id="ARBA00022553"/>
    </source>
</evidence>
<dbReference type="PROSITE" id="PS00012">
    <property type="entry name" value="PHOSPHOPANTETHEINE"/>
    <property type="match status" value="1"/>
</dbReference>
<dbReference type="InterPro" id="IPR013120">
    <property type="entry name" value="FAR_NAD-bd"/>
</dbReference>
<dbReference type="Gene3D" id="3.40.50.150">
    <property type="entry name" value="Vaccinia Virus protein VP39"/>
    <property type="match status" value="1"/>
</dbReference>
<name>A0A9P9GLG1_FUSRE</name>
<dbReference type="EMBL" id="JAGMUX010000014">
    <property type="protein sequence ID" value="KAH7240037.1"/>
    <property type="molecule type" value="Genomic_DNA"/>
</dbReference>
<keyword evidence="5" id="KW-0012">Acyltransferase</keyword>
<proteinExistence type="predicted"/>
<dbReference type="SMART" id="SM00827">
    <property type="entry name" value="PKS_AT"/>
    <property type="match status" value="1"/>
</dbReference>
<keyword evidence="1" id="KW-0596">Phosphopantetheine</keyword>
<dbReference type="SMART" id="SM00825">
    <property type="entry name" value="PKS_KS"/>
    <property type="match status" value="1"/>
</dbReference>
<dbReference type="InterPro" id="IPR032088">
    <property type="entry name" value="SAT"/>
</dbReference>
<dbReference type="InterPro" id="IPR009081">
    <property type="entry name" value="PP-bd_ACP"/>
</dbReference>
<dbReference type="PANTHER" id="PTHR45681:SF6">
    <property type="entry name" value="POLYKETIDE SYNTHASE 37"/>
    <property type="match status" value="1"/>
</dbReference>
<feature type="active site" description="Proton acceptor; for dehydratase activity" evidence="6">
    <location>
        <position position="1316"/>
    </location>
</feature>
<dbReference type="Pfam" id="PF08242">
    <property type="entry name" value="Methyltransf_12"/>
    <property type="match status" value="1"/>
</dbReference>
<feature type="compositionally biased region" description="Basic and acidic residues" evidence="7">
    <location>
        <begin position="1264"/>
        <end position="1278"/>
    </location>
</feature>
<dbReference type="SUPFAM" id="SSF51735">
    <property type="entry name" value="NAD(P)-binding Rossmann-fold domains"/>
    <property type="match status" value="1"/>
</dbReference>
<reference evidence="11" key="1">
    <citation type="journal article" date="2021" name="Nat. Commun.">
        <title>Genetic determinants of endophytism in the Arabidopsis root mycobiome.</title>
        <authorList>
            <person name="Mesny F."/>
            <person name="Miyauchi S."/>
            <person name="Thiergart T."/>
            <person name="Pickel B."/>
            <person name="Atanasova L."/>
            <person name="Karlsson M."/>
            <person name="Huettel B."/>
            <person name="Barry K.W."/>
            <person name="Haridas S."/>
            <person name="Chen C."/>
            <person name="Bauer D."/>
            <person name="Andreopoulos W."/>
            <person name="Pangilinan J."/>
            <person name="LaButti K."/>
            <person name="Riley R."/>
            <person name="Lipzen A."/>
            <person name="Clum A."/>
            <person name="Drula E."/>
            <person name="Henrissat B."/>
            <person name="Kohler A."/>
            <person name="Grigoriev I.V."/>
            <person name="Martin F.M."/>
            <person name="Hacquard S."/>
        </authorList>
    </citation>
    <scope>NUCLEOTIDE SEQUENCE</scope>
    <source>
        <strain evidence="11">MPI-CAGE-AT-0023</strain>
    </source>
</reference>
<dbReference type="InterPro" id="IPR020806">
    <property type="entry name" value="PKS_PP-bd"/>
</dbReference>
<dbReference type="InterPro" id="IPR050444">
    <property type="entry name" value="Polyketide_Synthase"/>
</dbReference>
<dbReference type="Gene3D" id="3.30.70.3290">
    <property type="match status" value="2"/>
</dbReference>
<dbReference type="Pfam" id="PF16073">
    <property type="entry name" value="SAT"/>
    <property type="match status" value="1"/>
</dbReference>
<dbReference type="Gene3D" id="3.40.50.720">
    <property type="entry name" value="NAD(P)-binding Rossmann-like Domain"/>
    <property type="match status" value="1"/>
</dbReference>
<dbReference type="InterPro" id="IPR036736">
    <property type="entry name" value="ACP-like_sf"/>
</dbReference>
<dbReference type="InterPro" id="IPR016039">
    <property type="entry name" value="Thiolase-like"/>
</dbReference>
<dbReference type="InterPro" id="IPR016036">
    <property type="entry name" value="Malonyl_transacylase_ACP-bd"/>
</dbReference>
<keyword evidence="12" id="KW-1185">Reference proteome</keyword>
<feature type="domain" description="PKS/mFAS DH" evidence="10">
    <location>
        <begin position="1284"/>
        <end position="1592"/>
    </location>
</feature>
<dbReference type="SUPFAM" id="SSF52151">
    <property type="entry name" value="FabD/lysophospholipase-like"/>
    <property type="match status" value="1"/>
</dbReference>
<gene>
    <name evidence="11" type="ORF">BKA55DRAFT_706487</name>
</gene>
<dbReference type="SMART" id="SM00823">
    <property type="entry name" value="PKS_PP"/>
    <property type="match status" value="1"/>
</dbReference>
<dbReference type="PANTHER" id="PTHR45681">
    <property type="entry name" value="POLYKETIDE SYNTHASE 44-RELATED"/>
    <property type="match status" value="1"/>
</dbReference>
<dbReference type="PROSITE" id="PS50075">
    <property type="entry name" value="CARRIER"/>
    <property type="match status" value="1"/>
</dbReference>
<evidence type="ECO:0000259" key="10">
    <source>
        <dbReference type="PROSITE" id="PS52019"/>
    </source>
</evidence>
<feature type="active site" description="Proton donor; for dehydratase activity" evidence="6">
    <location>
        <position position="1503"/>
    </location>
</feature>
<dbReference type="GO" id="GO:0044550">
    <property type="term" value="P:secondary metabolite biosynthetic process"/>
    <property type="evidence" value="ECO:0007669"/>
    <property type="project" value="UniProtKB-ARBA"/>
</dbReference>
<dbReference type="Pfam" id="PF02801">
    <property type="entry name" value="Ketoacyl-synt_C"/>
    <property type="match status" value="1"/>
</dbReference>
<dbReference type="OrthoDB" id="329835at2759"/>
<dbReference type="Gene3D" id="1.10.1200.10">
    <property type="entry name" value="ACP-like"/>
    <property type="match status" value="1"/>
</dbReference>
<dbReference type="InterPro" id="IPR006162">
    <property type="entry name" value="Ppantetheine_attach_site"/>
</dbReference>
<dbReference type="Gene3D" id="3.40.47.10">
    <property type="match status" value="1"/>
</dbReference>
<dbReference type="InterPro" id="IPR016035">
    <property type="entry name" value="Acyl_Trfase/lysoPLipase"/>
</dbReference>
<evidence type="ECO:0000256" key="7">
    <source>
        <dbReference type="SAM" id="MobiDB-lite"/>
    </source>
</evidence>
<dbReference type="RefSeq" id="XP_046045831.1">
    <property type="nucleotide sequence ID" value="XM_046200691.1"/>
</dbReference>
<feature type="region of interest" description="C-terminal hotdog fold" evidence="6">
    <location>
        <begin position="1446"/>
        <end position="1592"/>
    </location>
</feature>
<dbReference type="Pfam" id="PF00698">
    <property type="entry name" value="Acyl_transf_1"/>
    <property type="match status" value="1"/>
</dbReference>
<feature type="domain" description="Carrier" evidence="8">
    <location>
        <begin position="1667"/>
        <end position="1741"/>
    </location>
</feature>
<feature type="region of interest" description="Disordered" evidence="7">
    <location>
        <begin position="1258"/>
        <end position="1279"/>
    </location>
</feature>
<feature type="region of interest" description="Disordered" evidence="7">
    <location>
        <begin position="1748"/>
        <end position="1789"/>
    </location>
</feature>
<dbReference type="Pfam" id="PF00550">
    <property type="entry name" value="PP-binding"/>
    <property type="match status" value="1"/>
</dbReference>
<feature type="domain" description="Ketosynthase family 3 (KS3)" evidence="9">
    <location>
        <begin position="376"/>
        <end position="804"/>
    </location>
</feature>
<evidence type="ECO:0000256" key="6">
    <source>
        <dbReference type="PROSITE-ProRule" id="PRU01363"/>
    </source>
</evidence>
<keyword evidence="2" id="KW-0597">Phosphoprotein</keyword>
<dbReference type="InterPro" id="IPR013217">
    <property type="entry name" value="Methyltransf_12"/>
</dbReference>
<evidence type="ECO:0000313" key="11">
    <source>
        <dbReference type="EMBL" id="KAH7240037.1"/>
    </source>
</evidence>
<organism evidence="11 12">
    <name type="scientific">Fusarium redolens</name>
    <dbReference type="NCBI Taxonomy" id="48865"/>
    <lineage>
        <taxon>Eukaryota</taxon>
        <taxon>Fungi</taxon>
        <taxon>Dikarya</taxon>
        <taxon>Ascomycota</taxon>
        <taxon>Pezizomycotina</taxon>
        <taxon>Sordariomycetes</taxon>
        <taxon>Hypocreomycetidae</taxon>
        <taxon>Hypocreales</taxon>
        <taxon>Nectriaceae</taxon>
        <taxon>Fusarium</taxon>
        <taxon>Fusarium redolens species complex</taxon>
    </lineage>
</organism>
<dbReference type="InterPro" id="IPR020841">
    <property type="entry name" value="PKS_Beta-ketoAc_synthase_dom"/>
</dbReference>
<dbReference type="InterPro" id="IPR014043">
    <property type="entry name" value="Acyl_transferase_dom"/>
</dbReference>
<protein>
    <recommendedName>
        <fullName evidence="13">Polyketide synthase</fullName>
    </recommendedName>
</protein>
<sequence>MSADETSQDPRTLLLFGSLPLSFDISSLNDLRKHLTEVEDNLWIAKILQNLTHDCEEALAATQSLHQASGRLACGQLADLCEYLTTGRPLETSFPLSNTLLVPLAVAVQLAQYVDFMRRKSSADGDGWAEPVPGMETIGLCTGMLSAFAVSASQDMAELRQHGAAAIRLGLLIGLAVDGIDVGSERGRYKSLSVAWASAERREMMTRILADFEQAYISVNYDENRATVTVCTDDLLDLLSRLQAVGLSASEISLLGRFHSPENLSVAGDLIAFCDTHSAFQLPQATSLTIPTRSHDATGSRLQDGALHTHAIRSILLEPPQWFSAFSTAYASNKACQVLDFGPERSVPPSLSSKINHSMIAPGTRMEPRSSRNGMDSDIAVVGMSCKVPGANNLDEFWDLLVSGQSQHQDISPGSIAGSRFSFDDGPFRTTSDPNMKRKWFANLVDGHDQFDHRFFNKSARESASMDPQQRHFLQAAYQAVEQSGYFQSTNTPGNNIGCFVGVCLGDYDNNVASHAANAFTATGNLQGFISGKISHFFGWTGPGLTINTACSSSLVAVHQACQSILSGECEAALAGGSHIMTSAEWFQNLAAGSFLSPTGQCKPFDEKADGYCRGEGVGAVFLKKMSKAIADGDPILGVVAATGVQQNESCTPIFVPNVPSLSHLFVRVLNKARVKPSQISVVEAHGTGTAVGDPAEYDSIRRVLGGPNRGSDNQLMLSSVKGLVGHMECTSGVIGLIKILLMMNRETIPPQASFEKVNPALNAKPADGITIPTQTKPWNTEFRAALLNNYGASGSNASAVILQPRNLTGAQSYVKMPAGAKYPFWFAASDKKSMCRYVAAFRAYVSRYGNATSLANIAFNLAYQSNRTLDSRLLLTARSIGELDQALATYEKAYNANVTTKSSSRSVTTPNVILCFGGQVSSHVGLSRQVYDSFSVFQSHLNHVDAVVQSLGCSSIFPVELQTMLWMDCRARPVALLGHSFGELTALCVSQILCLEDALRMIIRRATLVRDAWGPDRGAMLAVESDLDDLKQLIAHSNSTHSDGPVTIACYNGARSFTLAGSTSAIEVMAAQLKGRTNVKSKKLSVTNAFHSVLVDDIYDELKLAGRGLTFRKPMIPLEFATAESTTVSELSAQFVADHMRNPVYFHHAARRLATRYSDSPCIFLEAGSNSTITNMAARALIDFKDSFSFHGVNISNCEDGWNKLTDTTESLWKAGLPVQHWAHHSSQRRLQADIYPLFLPPYQFDPDSRHWMELRAPPRAQTIKDDSREDSEKREDDPDQLLAFHGFRDGVAQNQALFCINTNAEKYQQLLSGHVTLQTAPILSATLQIGFVIDAIGAIHPDYRTMQCQPQIRDVEYHSPVCANSGKSTWVEITKNTSTLESHDWRFEVFSTDNERTSQARFVHTTGQVIFSTPDDSSVKRELVHFERLFRHSRATDLLQTTRAEEVLGNRNIYRLFSDIVAYGDEFRGMQKMAGHGNETAGHVIRLNKDPKLWFDPHLADTFCQLGGLWINCMQDHGRDEVYLANRIDQWMRWHSTENRPDKFDAFAMHHRPSDQQSLTDVFVFDAVTGALVEVILGISYVKISRPSMEKLLIRMSSWETKVIPSKPLAVSPTAPVFTPASSSVHSAVEGTSSISQPAPVDLPTGHYGAPADHSKPKSSQHALLDLAAKVKAVIADLSGLEIAEIQDDSILADLGIDSLAGMEMVNEIESTLSVKLPDAEILMVTDLPGLIGCTAGAMGLAAEPIEEADDSSDRDTTSATTSEDGTTHSSSVAPTTESGGNKEEWHGDLDELKLSFSTVMEAFNEMKAGTDDRITELQQTCYVAEILPLQEELTISLTLETFEALGAGLRDAQPGEQVTRIRHDKAHQQLVTHLYKMLEKETQIIKIDGKAITRTAVPLPQQHSAQLQDELLQRAPDQQSATKLLYYAGKNLKHVLLGETDGVKVIFGSSEGRELVSDWYAEWPLNRALIAQMEDFVTRLVHMLQTTSDEFKPNASRPLRILEMGAGTGGTTKRIVPLLARLQIPVEYTFTDLAPSFVAAARKNMGKQYPWMKFRVHDIEKAPESDLVGTQHLVIASNAIHATKSLTESAKNVRRALRPDGFLLMMEMTRTPYWVDLIFGLFEGWWLFEDGRQHALTHESRWEADLHASGYGHVDWTDGARQETEIQKLILAASNPDNRCEQLFNVRQTDQQHIASLDCAAREQVVVNYVRDLTQGFEASITNALAASVSDPTPSSKCIVISGGTGGLGAHLVAEAALRSDTTKVVCLNRPNKRDARERQIEALRKKGIQLPSEALAKLHVLQTDLSHAVNLGLSDQDYSSLIRDATHIIHNAWLMHSKWPVKRFEPQLRIMANMLRLARDISARRSRNSLVTFEFISSIATVGHHPLLTGKPVVPEERVSIGSVLPTGYGDAKYICERMLDATLHRFPDRFRATAVRLGQIAGSTTNGHWNPMEHVSFMIKSSQALGALPDLPGSVGWTPADCMATTLLEILAQPDAVSLCPIYHIENPVRQPWHDVTAVLADALAVSGNALRIVDFEEWIDAVRNWPEREQNNPHGANPAHLLVEFLETNFVRMSCGGLLLGTAKAREHSPTFAKQGMVSDDLIRLYIKSWIEMGFLA</sequence>
<dbReference type="PROSITE" id="PS52019">
    <property type="entry name" value="PKS_MFAS_DH"/>
    <property type="match status" value="1"/>
</dbReference>
<dbReference type="GO" id="GO:0016746">
    <property type="term" value="F:acyltransferase activity"/>
    <property type="evidence" value="ECO:0007669"/>
    <property type="project" value="UniProtKB-KW"/>
</dbReference>
<dbReference type="InterPro" id="IPR036291">
    <property type="entry name" value="NAD(P)-bd_dom_sf"/>
</dbReference>
<evidence type="ECO:0000259" key="8">
    <source>
        <dbReference type="PROSITE" id="PS50075"/>
    </source>
</evidence>
<feature type="compositionally biased region" description="Polar residues" evidence="7">
    <location>
        <begin position="1771"/>
        <end position="1782"/>
    </location>
</feature>
<dbReference type="InterPro" id="IPR029063">
    <property type="entry name" value="SAM-dependent_MTases_sf"/>
</dbReference>
<dbReference type="SUPFAM" id="SSF53335">
    <property type="entry name" value="S-adenosyl-L-methionine-dependent methyltransferases"/>
    <property type="match status" value="1"/>
</dbReference>
<dbReference type="Proteomes" id="UP000720189">
    <property type="component" value="Unassembled WGS sequence"/>
</dbReference>
<evidence type="ECO:0000256" key="1">
    <source>
        <dbReference type="ARBA" id="ARBA00022450"/>
    </source>
</evidence>
<dbReference type="InterPro" id="IPR001227">
    <property type="entry name" value="Ac_transferase_dom_sf"/>
</dbReference>
<comment type="caution">
    <text evidence="11">The sequence shown here is derived from an EMBL/GenBank/DDBJ whole genome shotgun (WGS) entry which is preliminary data.</text>
</comment>
<dbReference type="CDD" id="cd02440">
    <property type="entry name" value="AdoMet_MTases"/>
    <property type="match status" value="1"/>
</dbReference>
<dbReference type="Gene3D" id="3.40.366.10">
    <property type="entry name" value="Malonyl-Coenzyme A Acyl Carrier Protein, domain 2"/>
    <property type="match status" value="3"/>
</dbReference>
<dbReference type="SUPFAM" id="SSF47336">
    <property type="entry name" value="ACP-like"/>
    <property type="match status" value="1"/>
</dbReference>
<evidence type="ECO:0000256" key="5">
    <source>
        <dbReference type="ARBA" id="ARBA00023315"/>
    </source>
</evidence>
<evidence type="ECO:0000259" key="9">
    <source>
        <dbReference type="PROSITE" id="PS52004"/>
    </source>
</evidence>
<dbReference type="SUPFAM" id="SSF55048">
    <property type="entry name" value="Probable ACP-binding domain of malonyl-CoA ACP transacylase"/>
    <property type="match status" value="1"/>
</dbReference>
<dbReference type="Pfam" id="PF18558">
    <property type="entry name" value="HTH_51"/>
    <property type="match status" value="1"/>
</dbReference>
<feature type="region of interest" description="Disordered" evidence="7">
    <location>
        <begin position="1631"/>
        <end position="1661"/>
    </location>
</feature>
<dbReference type="GeneID" id="70230645"/>
<keyword evidence="4" id="KW-0511">Multifunctional enzyme</keyword>
<dbReference type="InterPro" id="IPR014031">
    <property type="entry name" value="Ketoacyl_synth_C"/>
</dbReference>
<evidence type="ECO:0008006" key="13">
    <source>
        <dbReference type="Google" id="ProtNLM"/>
    </source>
</evidence>
<dbReference type="GO" id="GO:0031177">
    <property type="term" value="F:phosphopantetheine binding"/>
    <property type="evidence" value="ECO:0007669"/>
    <property type="project" value="InterPro"/>
</dbReference>
<dbReference type="Gene3D" id="3.10.129.110">
    <property type="entry name" value="Polyketide synthase dehydratase"/>
    <property type="match status" value="1"/>
</dbReference>
<dbReference type="PROSITE" id="PS52004">
    <property type="entry name" value="KS3_2"/>
    <property type="match status" value="1"/>
</dbReference>
<dbReference type="InterPro" id="IPR042104">
    <property type="entry name" value="PKS_dehydratase_sf"/>
</dbReference>
<feature type="region of interest" description="N-terminal hotdog fold" evidence="6">
    <location>
        <begin position="1284"/>
        <end position="1418"/>
    </location>
</feature>
<dbReference type="CDD" id="cd00833">
    <property type="entry name" value="PKS"/>
    <property type="match status" value="1"/>
</dbReference>
<accession>A0A9P9GLG1</accession>
<dbReference type="Pfam" id="PF07993">
    <property type="entry name" value="NAD_binding_4"/>
    <property type="match status" value="1"/>
</dbReference>
<dbReference type="SUPFAM" id="SSF53901">
    <property type="entry name" value="Thiolase-like"/>
    <property type="match status" value="1"/>
</dbReference>
<dbReference type="InterPro" id="IPR014030">
    <property type="entry name" value="Ketoacyl_synth_N"/>
</dbReference>
<evidence type="ECO:0000313" key="12">
    <source>
        <dbReference type="Proteomes" id="UP000720189"/>
    </source>
</evidence>
<dbReference type="InterPro" id="IPR041068">
    <property type="entry name" value="HTH_51"/>
</dbReference>
<keyword evidence="3" id="KW-0808">Transferase</keyword>
<evidence type="ECO:0000256" key="3">
    <source>
        <dbReference type="ARBA" id="ARBA00022679"/>
    </source>
</evidence>
<dbReference type="InterPro" id="IPR049900">
    <property type="entry name" value="PKS_mFAS_DH"/>
</dbReference>
<dbReference type="Pfam" id="PF00109">
    <property type="entry name" value="ketoacyl-synt"/>
    <property type="match status" value="1"/>
</dbReference>
<evidence type="ECO:0000256" key="4">
    <source>
        <dbReference type="ARBA" id="ARBA00023268"/>
    </source>
</evidence>